<dbReference type="PROSITE" id="PS50297">
    <property type="entry name" value="ANK_REP_REGION"/>
    <property type="match status" value="5"/>
</dbReference>
<evidence type="ECO:0000313" key="7">
    <source>
        <dbReference type="Proteomes" id="UP001285441"/>
    </source>
</evidence>
<organism evidence="6 7">
    <name type="scientific">Podospora didyma</name>
    <dbReference type="NCBI Taxonomy" id="330526"/>
    <lineage>
        <taxon>Eukaryota</taxon>
        <taxon>Fungi</taxon>
        <taxon>Dikarya</taxon>
        <taxon>Ascomycota</taxon>
        <taxon>Pezizomycotina</taxon>
        <taxon>Sordariomycetes</taxon>
        <taxon>Sordariomycetidae</taxon>
        <taxon>Sordariales</taxon>
        <taxon>Podosporaceae</taxon>
        <taxon>Podospora</taxon>
    </lineage>
</organism>
<dbReference type="InterPro" id="IPR056884">
    <property type="entry name" value="NPHP3-like_N"/>
</dbReference>
<dbReference type="InterPro" id="IPR027417">
    <property type="entry name" value="P-loop_NTPase"/>
</dbReference>
<evidence type="ECO:0000256" key="1">
    <source>
        <dbReference type="ARBA" id="ARBA00022737"/>
    </source>
</evidence>
<evidence type="ECO:0000259" key="5">
    <source>
        <dbReference type="Pfam" id="PF24883"/>
    </source>
</evidence>
<evidence type="ECO:0000256" key="3">
    <source>
        <dbReference type="PROSITE-ProRule" id="PRU00023"/>
    </source>
</evidence>
<dbReference type="Pfam" id="PF00023">
    <property type="entry name" value="Ank"/>
    <property type="match status" value="1"/>
</dbReference>
<dbReference type="Gene3D" id="1.25.40.20">
    <property type="entry name" value="Ankyrin repeat-containing domain"/>
    <property type="match status" value="5"/>
</dbReference>
<dbReference type="Proteomes" id="UP001285441">
    <property type="component" value="Unassembled WGS sequence"/>
</dbReference>
<dbReference type="EMBL" id="JAULSW010000008">
    <property type="protein sequence ID" value="KAK3372615.1"/>
    <property type="molecule type" value="Genomic_DNA"/>
</dbReference>
<accession>A0AAE0N721</accession>
<dbReference type="SUPFAM" id="SSF48403">
    <property type="entry name" value="Ankyrin repeat"/>
    <property type="match status" value="4"/>
</dbReference>
<name>A0AAE0N721_9PEZI</name>
<reference evidence="6" key="2">
    <citation type="submission" date="2023-06" db="EMBL/GenBank/DDBJ databases">
        <authorList>
            <consortium name="Lawrence Berkeley National Laboratory"/>
            <person name="Haridas S."/>
            <person name="Hensen N."/>
            <person name="Bonometti L."/>
            <person name="Westerberg I."/>
            <person name="Brannstrom I.O."/>
            <person name="Guillou S."/>
            <person name="Cros-Aarteil S."/>
            <person name="Calhoun S."/>
            <person name="Kuo A."/>
            <person name="Mondo S."/>
            <person name="Pangilinan J."/>
            <person name="Riley R."/>
            <person name="LaButti K."/>
            <person name="Andreopoulos B."/>
            <person name="Lipzen A."/>
            <person name="Chen C."/>
            <person name="Yanf M."/>
            <person name="Daum C."/>
            <person name="Ng V."/>
            <person name="Clum A."/>
            <person name="Steindorff A."/>
            <person name="Ohm R."/>
            <person name="Martin F."/>
            <person name="Silar P."/>
            <person name="Natvig D."/>
            <person name="Lalanne C."/>
            <person name="Gautier V."/>
            <person name="Ament-velasquez S.L."/>
            <person name="Kruys A."/>
            <person name="Hutchinson M.I."/>
            <person name="Powell A.J."/>
            <person name="Barry K."/>
            <person name="Miller A.N."/>
            <person name="Grigoriev I.V."/>
            <person name="Debuchy R."/>
            <person name="Gladieux P."/>
            <person name="Thoren M.H."/>
            <person name="Johannesson H."/>
        </authorList>
    </citation>
    <scope>NUCLEOTIDE SEQUENCE</scope>
    <source>
        <strain evidence="6">CBS 232.78</strain>
    </source>
</reference>
<feature type="repeat" description="ANK" evidence="3">
    <location>
        <begin position="1876"/>
        <end position="1908"/>
    </location>
</feature>
<dbReference type="InterPro" id="IPR036770">
    <property type="entry name" value="Ankyrin_rpt-contain_sf"/>
</dbReference>
<keyword evidence="1" id="KW-0677">Repeat</keyword>
<dbReference type="PROSITE" id="PS50088">
    <property type="entry name" value="ANK_REPEAT"/>
    <property type="match status" value="6"/>
</dbReference>
<evidence type="ECO:0000256" key="2">
    <source>
        <dbReference type="ARBA" id="ARBA00023043"/>
    </source>
</evidence>
<proteinExistence type="predicted"/>
<sequence>MDGLSTAASIAGLVQLSAVVFQGLRRYARDVKDAKQRATELEKEVMDLSGILHKLSLLAADMEGHWTSSTFKAHGLHACRTTLRSIDRCISKATSDFESGRKRDVIFRSLTWPFSKHETQELLDDLARHKTDIGLALSADTMDALLQCLSKQSGLATDVKDVKTAIQQRFEADEGLRSDEKRGKIIKFFSKINPLPYLRTALSLRQAMTGLWLLDHPVFREWMATRHSKLWLKGIPGSGKTVLCGATIEHVLEATAADETVAVAFFFCDYRRPETQNLATILSSIAAQLALRSDGAFDLLQAAYHECHPKSGLERSPEPKRLCQMIQTMSKEFQAVYIVVDGIDECGIAMHDVANSMRITADQCRQISMALFSRDEEDIREALAIGFESIEIAAHTEDLELYVGAQMAQKRQLKNLAMTSPALNTEIRQSLIHGANGMFRWVACQLDYLDALPTNKSRRLALKKLPPTLNETYERILQDILVKSHDDPHIKTLIQRALWWIGTAYPPLTIPELCEGVSLEADDDLPSGPDSEDVLEEGQILRLCSSLIRKSHDGKRFEFAHFTVHEYLRSIKEDSGMRDFRLSTEEAACSLAATSLRFLMLREFNSEPTADSAERDRMKDKAKRHPFYHYAALGWFDSIDVHVDSHPELRTLVTSFLNLRHASNCVSWVAYFIFHCARVRKINPDEDRDILSALLRPGLSPLHLSAFLGLPEISRLLIDCGADVNARCTFGSPLHFALIGPSMFLRWQELSTNWQSWRRHNLDIVETVNILLEHGADARLKWDGCSSPRLALEWCTRRGKSDLFLQFINHRVPLDEDVVELFRYMCDDGIRGRYSGPGLLDSKYSKDSGSFWGGNRNNEHTFIKEIVSGVISATDHAPGDWPGIAPLVSIAQKFNLATGEHGIQNGSLNFASTIADADFSEALELAIKFDKCKEVADFLADPRFCFEGMLGGGQTILHRVAYHSAERVMEALAEKKFDLECRDQNGDTPILLCRMDESQYIVELLLGRGAVSTACNKDGQTIWHRAAEHDLFHIMDVLLQKDIQANRNAALKMVTKAGRTPLSTALYHGSKKVAFLILQNCQPELGYVMSDIPVLELAIRIGSESLFKAVRAFEDGSVCRFTDGSTPLHHVLDFSKPKFIKYLATSYDIHARRSDGLFPIETVLANLRAKDFDGVKNPMNRLGMIREFMDESIVTAVSTEGRDLWKLWCMTVSRLRQKERVGVHAEYAEGLTKILIEEGALSTYEERYHETGVLPLINAALIFEPGFEWCDRVAWMWPALKAAISKSRLFSEAASHPSVLRLAEGLVNDGLNQQLKFLLDRGFSLHYDIQVVKRICYANLSAQTFRFILSPANEKQLEGVHLSGEHFLRHLIESRSVSNGYRDKIEHLLFLGVSPNTGWKTPEGLTKQLAVVHAAALADFDTVNMLLNHGAHLDESTSDEPGVLGYASMWGDVAMIKRCRTLLGPDFNWGETRSGMTLHDFDEANYLQAACCHGNIEAVKYFLEEGLFVNSTNSGNLATSTDINWALPNLEWTALHLAAWEGKNRVVEVLLEKGANFNVKNRDGDSPIDCALFRRNSDVVKTLSRYGARASIKHDGAESQESQLANDSSLNMAESRLGQVEMSFEIAMMDGDLSRCKCILLESGKDLVNCRMPSCHSCPPLLRALVMEKDAIIHWLLLKGASAFGIFCRKHEIPKEIDALALRPPHCSECLTATMDMYLRNRYCWMKDRLHIIHTTVARGDISGLEIILKHIETSPGEYRSLLTQVPNTKIDWNSSAAIGDGEISRFILCHPTNLPPHHPSIHPLFSNIPGITPLHIACLMNNFPVAQWLIKHGADTNAPDGFGRSPLTVAAMAGDQRIVMHLADNGAHLDMQDHDGVTALGHAVASGQLEIVEFLANRNADLEICFSQHETTLMQSMKCPKTFLFLLDKGLYPFQQEASGATAIHWGLNVGSPPLRTLLLNSPSLVLPLGWDRVNILTEIRLESSWALRLLRRLPPQQRHQVIHQAAAATTEGGPGCSPLCVHSQVGAVSMMEVLLRVDAEIETECLLHGTPVMAAARCGRLELLKVLVRRGARTGYDSSSGTYRTAVYCGRRHPHVVRWLVVERFTEQLKLSEDAFPLPDRTAVKEIKPWSGLVVVEFPLAAGWRKRWDESSEEYAARLQRLRKTINSYCSVALPEGKDKETSEDAG</sequence>
<gene>
    <name evidence="6" type="ORF">B0H63DRAFT_564006</name>
</gene>
<keyword evidence="4" id="KW-0175">Coiled coil</keyword>
<dbReference type="SMART" id="SM00248">
    <property type="entry name" value="ANK"/>
    <property type="match status" value="17"/>
</dbReference>
<dbReference type="Pfam" id="PF24883">
    <property type="entry name" value="NPHP3_N"/>
    <property type="match status" value="1"/>
</dbReference>
<dbReference type="Pfam" id="PF12796">
    <property type="entry name" value="Ank_2"/>
    <property type="match status" value="3"/>
</dbReference>
<reference evidence="6" key="1">
    <citation type="journal article" date="2023" name="Mol. Phylogenet. Evol.">
        <title>Genome-scale phylogeny and comparative genomics of the fungal order Sordariales.</title>
        <authorList>
            <person name="Hensen N."/>
            <person name="Bonometti L."/>
            <person name="Westerberg I."/>
            <person name="Brannstrom I.O."/>
            <person name="Guillou S."/>
            <person name="Cros-Aarteil S."/>
            <person name="Calhoun S."/>
            <person name="Haridas S."/>
            <person name="Kuo A."/>
            <person name="Mondo S."/>
            <person name="Pangilinan J."/>
            <person name="Riley R."/>
            <person name="LaButti K."/>
            <person name="Andreopoulos B."/>
            <person name="Lipzen A."/>
            <person name="Chen C."/>
            <person name="Yan M."/>
            <person name="Daum C."/>
            <person name="Ng V."/>
            <person name="Clum A."/>
            <person name="Steindorff A."/>
            <person name="Ohm R.A."/>
            <person name="Martin F."/>
            <person name="Silar P."/>
            <person name="Natvig D.O."/>
            <person name="Lalanne C."/>
            <person name="Gautier V."/>
            <person name="Ament-Velasquez S.L."/>
            <person name="Kruys A."/>
            <person name="Hutchinson M.I."/>
            <person name="Powell A.J."/>
            <person name="Barry K."/>
            <person name="Miller A.N."/>
            <person name="Grigoriev I.V."/>
            <person name="Debuchy R."/>
            <person name="Gladieux P."/>
            <person name="Hiltunen Thoren M."/>
            <person name="Johannesson H."/>
        </authorList>
    </citation>
    <scope>NUCLEOTIDE SEQUENCE</scope>
    <source>
        <strain evidence="6">CBS 232.78</strain>
    </source>
</reference>
<keyword evidence="2 3" id="KW-0040">ANK repeat</keyword>
<evidence type="ECO:0000313" key="6">
    <source>
        <dbReference type="EMBL" id="KAK3372615.1"/>
    </source>
</evidence>
<protein>
    <submittedName>
        <fullName evidence="6">Ankyrin repeat-containing domain protein</fullName>
    </submittedName>
</protein>
<feature type="coiled-coil region" evidence="4">
    <location>
        <begin position="24"/>
        <end position="51"/>
    </location>
</feature>
<keyword evidence="7" id="KW-1185">Reference proteome</keyword>
<feature type="repeat" description="ANK" evidence="3">
    <location>
        <begin position="1810"/>
        <end position="1842"/>
    </location>
</feature>
<feature type="domain" description="Nephrocystin 3-like N-terminal" evidence="5">
    <location>
        <begin position="209"/>
        <end position="374"/>
    </location>
</feature>
<dbReference type="PANTHER" id="PTHR24198:SF194">
    <property type="entry name" value="INVERSIN-A"/>
    <property type="match status" value="1"/>
</dbReference>
<dbReference type="PANTHER" id="PTHR24198">
    <property type="entry name" value="ANKYRIN REPEAT AND PROTEIN KINASE DOMAIN-CONTAINING PROTEIN"/>
    <property type="match status" value="1"/>
</dbReference>
<comment type="caution">
    <text evidence="6">The sequence shown here is derived from an EMBL/GenBank/DDBJ whole genome shotgun (WGS) entry which is preliminary data.</text>
</comment>
<feature type="repeat" description="ANK" evidence="3">
    <location>
        <begin position="1530"/>
        <end position="1562"/>
    </location>
</feature>
<dbReference type="InterPro" id="IPR002110">
    <property type="entry name" value="Ankyrin_rpt"/>
</dbReference>
<feature type="repeat" description="ANK" evidence="3">
    <location>
        <begin position="1843"/>
        <end position="1875"/>
    </location>
</feature>
<feature type="repeat" description="ANK" evidence="3">
    <location>
        <begin position="697"/>
        <end position="729"/>
    </location>
</feature>
<dbReference type="Gene3D" id="3.40.50.300">
    <property type="entry name" value="P-loop containing nucleotide triphosphate hydrolases"/>
    <property type="match status" value="1"/>
</dbReference>
<evidence type="ECO:0000256" key="4">
    <source>
        <dbReference type="SAM" id="Coils"/>
    </source>
</evidence>
<feature type="repeat" description="ANK" evidence="3">
    <location>
        <begin position="1563"/>
        <end position="1595"/>
    </location>
</feature>